<evidence type="ECO:0000256" key="23">
    <source>
        <dbReference type="SAM" id="MobiDB-lite"/>
    </source>
</evidence>
<evidence type="ECO:0000256" key="22">
    <source>
        <dbReference type="ARBA" id="ARBA00049443"/>
    </source>
</evidence>
<comment type="catalytic activity">
    <reaction evidence="19">
        <text>hypotaurine + NADH + O2 + H(+) = taurine + NAD(+) + H2O</text>
        <dbReference type="Rhea" id="RHEA:74111"/>
        <dbReference type="ChEBI" id="CHEBI:15377"/>
        <dbReference type="ChEBI" id="CHEBI:15378"/>
        <dbReference type="ChEBI" id="CHEBI:15379"/>
        <dbReference type="ChEBI" id="CHEBI:57540"/>
        <dbReference type="ChEBI" id="CHEBI:57853"/>
        <dbReference type="ChEBI" id="CHEBI:57945"/>
        <dbReference type="ChEBI" id="CHEBI:507393"/>
        <dbReference type="EC" id="1.14.13.8"/>
    </reaction>
    <physiologicalReaction direction="left-to-right" evidence="19">
        <dbReference type="Rhea" id="RHEA:74112"/>
    </physiologicalReaction>
</comment>
<comment type="similarity">
    <text evidence="3">Belongs to the FMO family.</text>
</comment>
<evidence type="ECO:0000256" key="9">
    <source>
        <dbReference type="ARBA" id="ARBA00022989"/>
    </source>
</evidence>
<dbReference type="SUPFAM" id="SSF51905">
    <property type="entry name" value="FAD/NAD(P)-binding domain"/>
    <property type="match status" value="1"/>
</dbReference>
<evidence type="ECO:0000256" key="1">
    <source>
        <dbReference type="ARBA" id="ARBA00001974"/>
    </source>
</evidence>
<comment type="catalytic activity">
    <reaction evidence="20">
        <text>hypotaurine + NADPH + O2 + H(+) = taurine + NADP(+) + H2O</text>
        <dbReference type="Rhea" id="RHEA:69819"/>
        <dbReference type="ChEBI" id="CHEBI:15377"/>
        <dbReference type="ChEBI" id="CHEBI:15378"/>
        <dbReference type="ChEBI" id="CHEBI:15379"/>
        <dbReference type="ChEBI" id="CHEBI:57783"/>
        <dbReference type="ChEBI" id="CHEBI:57853"/>
        <dbReference type="ChEBI" id="CHEBI:58349"/>
        <dbReference type="ChEBI" id="CHEBI:507393"/>
        <dbReference type="EC" id="1.14.13.8"/>
    </reaction>
    <physiologicalReaction direction="left-to-right" evidence="20">
        <dbReference type="Rhea" id="RHEA:69820"/>
    </physiologicalReaction>
</comment>
<comment type="catalytic activity">
    <reaction evidence="21">
        <text>trimethylamine + NADPH + O2 = trimethylamine N-oxide + NADP(+) + H2O</text>
        <dbReference type="Rhea" id="RHEA:31979"/>
        <dbReference type="ChEBI" id="CHEBI:15377"/>
        <dbReference type="ChEBI" id="CHEBI:15379"/>
        <dbReference type="ChEBI" id="CHEBI:15724"/>
        <dbReference type="ChEBI" id="CHEBI:57783"/>
        <dbReference type="ChEBI" id="CHEBI:58349"/>
        <dbReference type="ChEBI" id="CHEBI:58389"/>
        <dbReference type="EC" id="1.14.13.148"/>
    </reaction>
    <physiologicalReaction direction="left-to-right" evidence="21">
        <dbReference type="Rhea" id="RHEA:31980"/>
    </physiologicalReaction>
</comment>
<keyword evidence="7" id="KW-0274">FAD</keyword>
<keyword evidence="11 24" id="KW-0503">Monooxygenase</keyword>
<evidence type="ECO:0000256" key="5">
    <source>
        <dbReference type="ARBA" id="ARBA00022692"/>
    </source>
</evidence>
<evidence type="ECO:0000256" key="13">
    <source>
        <dbReference type="ARBA" id="ARBA00029725"/>
    </source>
</evidence>
<comment type="caution">
    <text evidence="24">The sequence shown here is derived from an EMBL/GenBank/DDBJ whole genome shotgun (WGS) entry which is preliminary data.</text>
</comment>
<dbReference type="OrthoDB" id="6410539at2759"/>
<protein>
    <recommendedName>
        <fullName evidence="15">Flavin-containing monooxygenase 1</fullName>
        <ecNumber evidence="14">1.14.13.148</ecNumber>
    </recommendedName>
    <alternativeName>
        <fullName evidence="17">Dimethylaniline monooxygenase [N-oxide-forming] 1</fullName>
    </alternativeName>
    <alternativeName>
        <fullName evidence="13">Dimethylaniline oxidase 1</fullName>
    </alternativeName>
    <alternativeName>
        <fullName evidence="16">Trimethylamine monooxygenase</fullName>
    </alternativeName>
</protein>
<organism evidence="24 25">
    <name type="scientific">Trichonephila clavata</name>
    <name type="common">Joro spider</name>
    <name type="synonym">Nephila clavata</name>
    <dbReference type="NCBI Taxonomy" id="2740835"/>
    <lineage>
        <taxon>Eukaryota</taxon>
        <taxon>Metazoa</taxon>
        <taxon>Ecdysozoa</taxon>
        <taxon>Arthropoda</taxon>
        <taxon>Chelicerata</taxon>
        <taxon>Arachnida</taxon>
        <taxon>Araneae</taxon>
        <taxon>Araneomorphae</taxon>
        <taxon>Entelegynae</taxon>
        <taxon>Araneoidea</taxon>
        <taxon>Nephilidae</taxon>
        <taxon>Trichonephila</taxon>
    </lineage>
</organism>
<dbReference type="GO" id="GO:0004499">
    <property type="term" value="F:N,N-dimethylaniline monooxygenase activity"/>
    <property type="evidence" value="ECO:0007669"/>
    <property type="project" value="InterPro"/>
</dbReference>
<dbReference type="InterPro" id="IPR000960">
    <property type="entry name" value="Flavin_mOase"/>
</dbReference>
<feature type="compositionally biased region" description="Polar residues" evidence="23">
    <location>
        <begin position="7"/>
        <end position="23"/>
    </location>
</feature>
<sequence>MNERSRIATSTMNERSRIATSIRMSEYANKKYRSRSSSASKEIKKPSSALLRKQHIPAEQPLEYSNPALSVESIPDTPAQPIRCPQVEHSLDNSCPDLLSTTVENAIRKVLKGSLHDLQQDVNKIHRALSEIALKMSESKRIAIIGAGPCGLTAAKCCLEEDLDVVVFDKTDNIGGLWCYRDDDQEGIPSVMKSTVINTSKELSSFSDFPPPAHFPNFMHNSVMFQYFKMYAEKFGVLRHVQLMTEVLQVTPADDYEKTGRWQVTSKRLKDGAINTEEFDGVLLATGHHSCPQMPDFPGLKSFKGDVIHTHSLKKATGYEDKVVLVVGIGNSAVDAAVEISTVAKQ</sequence>
<dbReference type="GO" id="GO:0050660">
    <property type="term" value="F:flavin adenine dinucleotide binding"/>
    <property type="evidence" value="ECO:0007669"/>
    <property type="project" value="InterPro"/>
</dbReference>
<comment type="catalytic activity">
    <reaction evidence="22">
        <text>N,N-dimethylaniline + NADPH + O2 + H(+) = N,N-dimethylaniline N-oxide + NADP(+) + H2O</text>
        <dbReference type="Rhea" id="RHEA:24468"/>
        <dbReference type="ChEBI" id="CHEBI:15377"/>
        <dbReference type="ChEBI" id="CHEBI:15378"/>
        <dbReference type="ChEBI" id="CHEBI:15379"/>
        <dbReference type="ChEBI" id="CHEBI:16269"/>
        <dbReference type="ChEBI" id="CHEBI:17735"/>
        <dbReference type="ChEBI" id="CHEBI:57783"/>
        <dbReference type="ChEBI" id="CHEBI:58349"/>
        <dbReference type="EC" id="1.14.13.8"/>
    </reaction>
    <physiologicalReaction direction="left-to-right" evidence="22">
        <dbReference type="Rhea" id="RHEA:24469"/>
    </physiologicalReaction>
</comment>
<evidence type="ECO:0000256" key="3">
    <source>
        <dbReference type="ARBA" id="ARBA00009183"/>
    </source>
</evidence>
<reference evidence="24" key="1">
    <citation type="submission" date="2020-07" db="EMBL/GenBank/DDBJ databases">
        <title>Multicomponent nature underlies the extraordinary mechanical properties of spider dragline silk.</title>
        <authorList>
            <person name="Kono N."/>
            <person name="Nakamura H."/>
            <person name="Mori M."/>
            <person name="Yoshida Y."/>
            <person name="Ohtoshi R."/>
            <person name="Malay A.D."/>
            <person name="Moran D.A.P."/>
            <person name="Tomita M."/>
            <person name="Numata K."/>
            <person name="Arakawa K."/>
        </authorList>
    </citation>
    <scope>NUCLEOTIDE SEQUENCE</scope>
</reference>
<evidence type="ECO:0000313" key="24">
    <source>
        <dbReference type="EMBL" id="GFQ93172.1"/>
    </source>
</evidence>
<evidence type="ECO:0000256" key="19">
    <source>
        <dbReference type="ARBA" id="ARBA00047338"/>
    </source>
</evidence>
<keyword evidence="4" id="KW-0285">Flavoprotein</keyword>
<dbReference type="Proteomes" id="UP000887116">
    <property type="component" value="Unassembled WGS sequence"/>
</dbReference>
<dbReference type="Gene3D" id="3.50.50.60">
    <property type="entry name" value="FAD/NAD(P)-binding domain"/>
    <property type="match status" value="1"/>
</dbReference>
<keyword evidence="8" id="KW-0521">NADP</keyword>
<keyword evidence="9" id="KW-1133">Transmembrane helix</keyword>
<evidence type="ECO:0000256" key="7">
    <source>
        <dbReference type="ARBA" id="ARBA00022827"/>
    </source>
</evidence>
<dbReference type="AlphaFoldDB" id="A0A8X6FZX0"/>
<dbReference type="GO" id="GO:0005789">
    <property type="term" value="C:endoplasmic reticulum membrane"/>
    <property type="evidence" value="ECO:0007669"/>
    <property type="project" value="UniProtKB-SubCell"/>
</dbReference>
<dbReference type="EMBL" id="BMAO01033985">
    <property type="protein sequence ID" value="GFQ93172.1"/>
    <property type="molecule type" value="Genomic_DNA"/>
</dbReference>
<dbReference type="PRINTS" id="PR00370">
    <property type="entry name" value="FMOXYGENASE"/>
</dbReference>
<comment type="cofactor">
    <cofactor evidence="1">
        <name>FAD</name>
        <dbReference type="ChEBI" id="CHEBI:57692"/>
    </cofactor>
</comment>
<dbReference type="InterPro" id="IPR020946">
    <property type="entry name" value="Flavin_mOase-like"/>
</dbReference>
<evidence type="ECO:0000256" key="18">
    <source>
        <dbReference type="ARBA" id="ARBA00045957"/>
    </source>
</evidence>
<comment type="subcellular location">
    <subcellularLocation>
        <location evidence="2">Endoplasmic reticulum membrane</location>
        <topology evidence="2">Single-pass membrane protein</topology>
    </subcellularLocation>
</comment>
<evidence type="ECO:0000256" key="21">
    <source>
        <dbReference type="ARBA" id="ARBA00048088"/>
    </source>
</evidence>
<evidence type="ECO:0000256" key="15">
    <source>
        <dbReference type="ARBA" id="ARBA00034536"/>
    </source>
</evidence>
<keyword evidence="25" id="KW-1185">Reference proteome</keyword>
<feature type="non-terminal residue" evidence="24">
    <location>
        <position position="346"/>
    </location>
</feature>
<keyword evidence="5" id="KW-0812">Transmembrane</keyword>
<comment type="function">
    <text evidence="18">Broad spectrum monooxygenase that catalyzes the oxygenation of a wide variety of nitrogen- and sulfur-containing compounds including xenobiotics. Catalyzes the S-oxygenation of hypotaurine to produce taurine, an organic osmolyte involved in cell volume regulation as well as a variety of cytoprotective and developmental processes. In vitro, catalyzes the N-oxygenation of trimethylamine (TMA) to produce trimethylamine N-oxide (TMAO) and could therefore participate to the detoxification of this compound that is generated by the action of gut microbiota from dietary precursors such as choline, choline containing compounds, betaine or L-carnitine.</text>
</comment>
<evidence type="ECO:0000256" key="8">
    <source>
        <dbReference type="ARBA" id="ARBA00022857"/>
    </source>
</evidence>
<evidence type="ECO:0000256" key="12">
    <source>
        <dbReference type="ARBA" id="ARBA00023136"/>
    </source>
</evidence>
<gene>
    <name evidence="24" type="primary">Fmo5</name>
    <name evidence="24" type="ORF">TNCT_120821</name>
</gene>
<name>A0A8X6FZX0_TRICU</name>
<evidence type="ECO:0000313" key="25">
    <source>
        <dbReference type="Proteomes" id="UP000887116"/>
    </source>
</evidence>
<evidence type="ECO:0000256" key="14">
    <source>
        <dbReference type="ARBA" id="ARBA00034528"/>
    </source>
</evidence>
<dbReference type="InterPro" id="IPR036188">
    <property type="entry name" value="FAD/NAD-bd_sf"/>
</dbReference>
<evidence type="ECO:0000256" key="11">
    <source>
        <dbReference type="ARBA" id="ARBA00023033"/>
    </source>
</evidence>
<evidence type="ECO:0000256" key="20">
    <source>
        <dbReference type="ARBA" id="ARBA00048041"/>
    </source>
</evidence>
<dbReference type="FunFam" id="3.50.50.60:FF:000159">
    <property type="entry name" value="Dimethylaniline monooxygenase [N-oxide-forming]"/>
    <property type="match status" value="1"/>
</dbReference>
<keyword evidence="6" id="KW-0256">Endoplasmic reticulum</keyword>
<keyword evidence="12" id="KW-0472">Membrane</keyword>
<keyword evidence="10" id="KW-0560">Oxidoreductase</keyword>
<accession>A0A8X6FZX0</accession>
<feature type="region of interest" description="Disordered" evidence="23">
    <location>
        <begin position="1"/>
        <end position="49"/>
    </location>
</feature>
<evidence type="ECO:0000256" key="16">
    <source>
        <dbReference type="ARBA" id="ARBA00034554"/>
    </source>
</evidence>
<dbReference type="PANTHER" id="PTHR23023">
    <property type="entry name" value="DIMETHYLANILINE MONOOXYGENASE"/>
    <property type="match status" value="1"/>
</dbReference>
<evidence type="ECO:0000256" key="4">
    <source>
        <dbReference type="ARBA" id="ARBA00022630"/>
    </source>
</evidence>
<proteinExistence type="inferred from homology"/>
<dbReference type="Pfam" id="PF00743">
    <property type="entry name" value="FMO-like"/>
    <property type="match status" value="1"/>
</dbReference>
<evidence type="ECO:0000256" key="10">
    <source>
        <dbReference type="ARBA" id="ARBA00023002"/>
    </source>
</evidence>
<evidence type="ECO:0000256" key="2">
    <source>
        <dbReference type="ARBA" id="ARBA00004389"/>
    </source>
</evidence>
<dbReference type="GO" id="GO:0050661">
    <property type="term" value="F:NADP binding"/>
    <property type="evidence" value="ECO:0007669"/>
    <property type="project" value="InterPro"/>
</dbReference>
<evidence type="ECO:0000256" key="6">
    <source>
        <dbReference type="ARBA" id="ARBA00022824"/>
    </source>
</evidence>
<dbReference type="InterPro" id="IPR050346">
    <property type="entry name" value="FMO-like"/>
</dbReference>
<dbReference type="GO" id="GO:0034899">
    <property type="term" value="F:trimethylamine monooxygenase activity"/>
    <property type="evidence" value="ECO:0007669"/>
    <property type="project" value="UniProtKB-EC"/>
</dbReference>
<dbReference type="EC" id="1.14.13.148" evidence="14"/>
<evidence type="ECO:0000256" key="17">
    <source>
        <dbReference type="ARBA" id="ARBA00034561"/>
    </source>
</evidence>